<evidence type="ECO:0000256" key="7">
    <source>
        <dbReference type="ARBA" id="ARBA00023014"/>
    </source>
</evidence>
<feature type="region of interest" description="Disordered" evidence="9">
    <location>
        <begin position="145"/>
        <end position="165"/>
    </location>
</feature>
<keyword evidence="1" id="KW-0597">Phosphoprotein</keyword>
<dbReference type="GO" id="GO:0051537">
    <property type="term" value="F:2 iron, 2 sulfur cluster binding"/>
    <property type="evidence" value="ECO:0007669"/>
    <property type="project" value="UniProtKB-KW"/>
</dbReference>
<keyword evidence="7" id="KW-0411">Iron-sulfur</keyword>
<keyword evidence="5" id="KW-0007">Acetylation</keyword>
<evidence type="ECO:0000256" key="4">
    <source>
        <dbReference type="ARBA" id="ARBA00022737"/>
    </source>
</evidence>
<feature type="domain" description="Rieske" evidence="10">
    <location>
        <begin position="9"/>
        <end position="108"/>
    </location>
</feature>
<reference evidence="11" key="1">
    <citation type="submission" date="2025-05" db="UniProtKB">
        <authorList>
            <consortium name="Ensembl"/>
        </authorList>
    </citation>
    <scope>IDENTIFICATION</scope>
</reference>
<accession>A0A672M2A1</accession>
<dbReference type="OMA" id="CYCYHAG"/>
<dbReference type="AlphaFoldDB" id="A0A672M2A1"/>
<keyword evidence="6" id="KW-0408">Iron</keyword>
<keyword evidence="2" id="KW-0001">2Fe-2S</keyword>
<dbReference type="PROSITE" id="PS51296">
    <property type="entry name" value="RIESKE"/>
    <property type="match status" value="1"/>
</dbReference>
<keyword evidence="12" id="KW-1185">Reference proteome</keyword>
<dbReference type="Proteomes" id="UP000472262">
    <property type="component" value="Unassembled WGS sequence"/>
</dbReference>
<gene>
    <name evidence="11" type="primary">rfesd</name>
</gene>
<keyword evidence="4" id="KW-0677">Repeat</keyword>
<evidence type="ECO:0000256" key="8">
    <source>
        <dbReference type="ARBA" id="ARBA00071952"/>
    </source>
</evidence>
<dbReference type="GO" id="GO:0046872">
    <property type="term" value="F:metal ion binding"/>
    <property type="evidence" value="ECO:0007669"/>
    <property type="project" value="UniProtKB-KW"/>
</dbReference>
<dbReference type="SUPFAM" id="SSF50022">
    <property type="entry name" value="ISP domain"/>
    <property type="match status" value="1"/>
</dbReference>
<evidence type="ECO:0000313" key="11">
    <source>
        <dbReference type="Ensembl" id="ENSSGRP00000031358.1"/>
    </source>
</evidence>
<proteinExistence type="predicted"/>
<dbReference type="Pfam" id="PF22543">
    <property type="entry name" value="Rieske_4"/>
    <property type="match status" value="1"/>
</dbReference>
<evidence type="ECO:0000256" key="5">
    <source>
        <dbReference type="ARBA" id="ARBA00022990"/>
    </source>
</evidence>
<dbReference type="Ensembl" id="ENSSGRT00000033656.1">
    <property type="protein sequence ID" value="ENSSGRP00000031357.1"/>
    <property type="gene ID" value="ENSSGRG00000017612.1"/>
</dbReference>
<evidence type="ECO:0000256" key="9">
    <source>
        <dbReference type="SAM" id="MobiDB-lite"/>
    </source>
</evidence>
<dbReference type="PANTHER" id="PTHR21496">
    <property type="entry name" value="FERREDOXIN-RELATED"/>
    <property type="match status" value="1"/>
</dbReference>
<dbReference type="InterPro" id="IPR017941">
    <property type="entry name" value="Rieske_2Fe-2S"/>
</dbReference>
<protein>
    <recommendedName>
        <fullName evidence="8 10">Rieske domain-containing protein</fullName>
    </recommendedName>
</protein>
<dbReference type="OrthoDB" id="426882at2759"/>
<name>A0A672M2A1_SINGR</name>
<evidence type="ECO:0000256" key="1">
    <source>
        <dbReference type="ARBA" id="ARBA00022553"/>
    </source>
</evidence>
<organism evidence="11 12">
    <name type="scientific">Sinocyclocheilus grahami</name>
    <name type="common">Dianchi golden-line fish</name>
    <name type="synonym">Barbus grahami</name>
    <dbReference type="NCBI Taxonomy" id="75366"/>
    <lineage>
        <taxon>Eukaryota</taxon>
        <taxon>Metazoa</taxon>
        <taxon>Chordata</taxon>
        <taxon>Craniata</taxon>
        <taxon>Vertebrata</taxon>
        <taxon>Euteleostomi</taxon>
        <taxon>Actinopterygii</taxon>
        <taxon>Neopterygii</taxon>
        <taxon>Teleostei</taxon>
        <taxon>Ostariophysi</taxon>
        <taxon>Cypriniformes</taxon>
        <taxon>Cyprinidae</taxon>
        <taxon>Cyprininae</taxon>
        <taxon>Sinocyclocheilus</taxon>
    </lineage>
</organism>
<dbReference type="FunFam" id="2.102.10.10:FF:000009">
    <property type="entry name" value="Rieske Fe-S domain containing"/>
    <property type="match status" value="1"/>
</dbReference>
<sequence>MDENKPPRMYFIGKKEDLVQAKRMNVTLDGREILIIYHQRTFYAMDLQCYHAGSSLEPGDIEEINNKLCIVCPKHKYKITLAEGEGLYKATNPAEKVPTPRWYSKGTKQRVHKVTEVDEDIFVTLSNCPGWIESDYYQTEKGRAELRKAQESEDGEADVNADEDV</sequence>
<keyword evidence="3" id="KW-0479">Metal-binding</keyword>
<dbReference type="CDD" id="cd03467">
    <property type="entry name" value="Rieske"/>
    <property type="match status" value="1"/>
</dbReference>
<evidence type="ECO:0000256" key="6">
    <source>
        <dbReference type="ARBA" id="ARBA00023004"/>
    </source>
</evidence>
<feature type="compositionally biased region" description="Acidic residues" evidence="9">
    <location>
        <begin position="152"/>
        <end position="165"/>
    </location>
</feature>
<evidence type="ECO:0000313" key="12">
    <source>
        <dbReference type="Proteomes" id="UP000472262"/>
    </source>
</evidence>
<evidence type="ECO:0000256" key="2">
    <source>
        <dbReference type="ARBA" id="ARBA00022714"/>
    </source>
</evidence>
<dbReference type="KEGG" id="sgh:107600903"/>
<evidence type="ECO:0000256" key="3">
    <source>
        <dbReference type="ARBA" id="ARBA00022723"/>
    </source>
</evidence>
<dbReference type="InterPro" id="IPR036922">
    <property type="entry name" value="Rieske_2Fe-2S_sf"/>
</dbReference>
<dbReference type="Gene3D" id="2.102.10.10">
    <property type="entry name" value="Rieske [2Fe-2S] iron-sulphur domain"/>
    <property type="match status" value="1"/>
</dbReference>
<dbReference type="Ensembl" id="ENSSGRT00000033657.1">
    <property type="protein sequence ID" value="ENSSGRP00000031358.1"/>
    <property type="gene ID" value="ENSSGRG00000017612.1"/>
</dbReference>
<dbReference type="PANTHER" id="PTHR21496:SF18">
    <property type="entry name" value="RIESKE DOMAIN-CONTAINING PROTEIN"/>
    <property type="match status" value="1"/>
</dbReference>
<evidence type="ECO:0000259" key="10">
    <source>
        <dbReference type="PROSITE" id="PS51296"/>
    </source>
</evidence>
<dbReference type="InterPro" id="IPR054716">
    <property type="entry name" value="Sol_Rieske_ferrdox_dom"/>
</dbReference>